<proteinExistence type="predicted"/>
<dbReference type="Proteomes" id="UP001371456">
    <property type="component" value="Unassembled WGS sequence"/>
</dbReference>
<dbReference type="AlphaFoldDB" id="A0AAN8U407"/>
<feature type="region of interest" description="Disordered" evidence="1">
    <location>
        <begin position="96"/>
        <end position="122"/>
    </location>
</feature>
<comment type="caution">
    <text evidence="2">The sequence shown here is derived from an EMBL/GenBank/DDBJ whole genome shotgun (WGS) entry which is preliminary data.</text>
</comment>
<keyword evidence="3" id="KW-1185">Reference proteome</keyword>
<protein>
    <recommendedName>
        <fullName evidence="4">Ulp1 protease family, C-terminal catalytic domain containing protein</fullName>
    </recommendedName>
</protein>
<evidence type="ECO:0000313" key="2">
    <source>
        <dbReference type="EMBL" id="KAK6796043.1"/>
    </source>
</evidence>
<dbReference type="PANTHER" id="PTHR33022:SF13">
    <property type="entry name" value="UBIQUITIN-LIKE PROTEASE FAMILY PROFILE DOMAIN-CONTAINING PROTEIN"/>
    <property type="match status" value="1"/>
</dbReference>
<dbReference type="InterPro" id="IPR038765">
    <property type="entry name" value="Papain-like_cys_pep_sf"/>
</dbReference>
<reference evidence="2 3" key="1">
    <citation type="submission" date="2024-02" db="EMBL/GenBank/DDBJ databases">
        <title>de novo genome assembly of Solanum bulbocastanum strain 11H21.</title>
        <authorList>
            <person name="Hosaka A.J."/>
        </authorList>
    </citation>
    <scope>NUCLEOTIDE SEQUENCE [LARGE SCALE GENOMIC DNA]</scope>
    <source>
        <tissue evidence="2">Young leaves</tissue>
    </source>
</reference>
<dbReference type="SUPFAM" id="SSF54001">
    <property type="entry name" value="Cysteine proteinases"/>
    <property type="match status" value="1"/>
</dbReference>
<dbReference type="Gene3D" id="3.40.395.10">
    <property type="entry name" value="Adenoviral Proteinase, Chain A"/>
    <property type="match status" value="1"/>
</dbReference>
<accession>A0AAN8U407</accession>
<evidence type="ECO:0008006" key="4">
    <source>
        <dbReference type="Google" id="ProtNLM"/>
    </source>
</evidence>
<organism evidence="2 3">
    <name type="scientific">Solanum bulbocastanum</name>
    <name type="common">Wild potato</name>
    <dbReference type="NCBI Taxonomy" id="147425"/>
    <lineage>
        <taxon>Eukaryota</taxon>
        <taxon>Viridiplantae</taxon>
        <taxon>Streptophyta</taxon>
        <taxon>Embryophyta</taxon>
        <taxon>Tracheophyta</taxon>
        <taxon>Spermatophyta</taxon>
        <taxon>Magnoliopsida</taxon>
        <taxon>eudicotyledons</taxon>
        <taxon>Gunneridae</taxon>
        <taxon>Pentapetalae</taxon>
        <taxon>asterids</taxon>
        <taxon>lamiids</taxon>
        <taxon>Solanales</taxon>
        <taxon>Solanaceae</taxon>
        <taxon>Solanoideae</taxon>
        <taxon>Solaneae</taxon>
        <taxon>Solanum</taxon>
    </lineage>
</organism>
<gene>
    <name evidence="2" type="ORF">RDI58_009498</name>
</gene>
<name>A0AAN8U407_SOLBU</name>
<evidence type="ECO:0000256" key="1">
    <source>
        <dbReference type="SAM" id="MobiDB-lite"/>
    </source>
</evidence>
<dbReference type="PANTHER" id="PTHR33022">
    <property type="entry name" value="DUF1985 DOMAIN-CONTAINING PROTEIN"/>
    <property type="match status" value="1"/>
</dbReference>
<dbReference type="EMBL" id="JBANQN010000003">
    <property type="protein sequence ID" value="KAK6796043.1"/>
    <property type="molecule type" value="Genomic_DNA"/>
</dbReference>
<evidence type="ECO:0000313" key="3">
    <source>
        <dbReference type="Proteomes" id="UP001371456"/>
    </source>
</evidence>
<sequence length="122" mass="13811">MITKITEWAALDAYKNKETALFLGPQHSFDVEFAQDIMLQESDSPDCGMFVAAFAEFLSDEINIPYDGFRGEYLHKRYATLLWNYGLNKTTMGYLSDNDDPSRLKSDLTPAAENENELVNVG</sequence>